<feature type="transmembrane region" description="Helical" evidence="1">
    <location>
        <begin position="6"/>
        <end position="32"/>
    </location>
</feature>
<feature type="transmembrane region" description="Helical" evidence="1">
    <location>
        <begin position="191"/>
        <end position="213"/>
    </location>
</feature>
<feature type="transmembrane region" description="Helical" evidence="1">
    <location>
        <begin position="125"/>
        <end position="144"/>
    </location>
</feature>
<proteinExistence type="predicted"/>
<protein>
    <submittedName>
        <fullName evidence="2">Uncharacterized protein</fullName>
    </submittedName>
</protein>
<feature type="transmembrane region" description="Helical" evidence="1">
    <location>
        <begin position="44"/>
        <end position="64"/>
    </location>
</feature>
<evidence type="ECO:0000256" key="1">
    <source>
        <dbReference type="SAM" id="Phobius"/>
    </source>
</evidence>
<dbReference type="Proteomes" id="UP001200513">
    <property type="component" value="Chromosome"/>
</dbReference>
<keyword evidence="1" id="KW-0472">Membrane</keyword>
<name>A0A9Y1FPL2_9ARCH</name>
<dbReference type="AlphaFoldDB" id="A0A9Y1FPL2"/>
<feature type="transmembrane region" description="Helical" evidence="1">
    <location>
        <begin position="156"/>
        <end position="176"/>
    </location>
</feature>
<keyword evidence="1" id="KW-1133">Transmembrane helix</keyword>
<organism evidence="2">
    <name type="scientific">Candidatus Heimdallarchaeum endolithica</name>
    <dbReference type="NCBI Taxonomy" id="2876572"/>
    <lineage>
        <taxon>Archaea</taxon>
        <taxon>Promethearchaeati</taxon>
        <taxon>Candidatus Heimdallarchaeota</taxon>
        <taxon>Candidatus Heimdallarchaeia (ex Rinke et al. 2021) (nom. nud.)</taxon>
        <taxon>Candidatus Heimdallarchaeales</taxon>
        <taxon>Candidatus Heimdallarchaeaceae</taxon>
        <taxon>Candidatus Heimdallarchaeum</taxon>
    </lineage>
</organism>
<feature type="transmembrane region" description="Helical" evidence="1">
    <location>
        <begin position="91"/>
        <end position="113"/>
    </location>
</feature>
<keyword evidence="1" id="KW-0812">Transmembrane</keyword>
<gene>
    <name evidence="2" type="ORF">K9W46_02550</name>
</gene>
<evidence type="ECO:0000313" key="2">
    <source>
        <dbReference type="EMBL" id="UJG44069.1"/>
    </source>
</evidence>
<sequence>METSAIIELLSVTILMTLWLSLVAVSIVLLFKKINRSEEKEKKPYVYLFVGFIIIFLGDLLHTIGSDINIANPENSGIVGLLGGTFEIHTFTLFFDGLAFIIFYIMWHFFIIYRYQEGELKRYDKVVLTLSTLSIIFILASPYIESSIVDYEVAWFSPHIILFTIFGIMVVGKLMYETNKRKSEEEKEEKFLYLTSWGFVVSFLFFILTLVLLPINSAFGMMMIPKTFAYAFALITLNKGLVWKKND</sequence>
<dbReference type="EMBL" id="CP084167">
    <property type="protein sequence ID" value="UJG44069.1"/>
    <property type="molecule type" value="Genomic_DNA"/>
</dbReference>
<feature type="transmembrane region" description="Helical" evidence="1">
    <location>
        <begin position="219"/>
        <end position="237"/>
    </location>
</feature>
<reference evidence="2" key="1">
    <citation type="journal article" date="2022" name="Nat. Microbiol.">
        <title>Unique mobile elements and scalable gene flow at the prokaryote-eukaryote boundary revealed by circularized Asgard archaea genomes.</title>
        <authorList>
            <person name="Wu F."/>
            <person name="Speth D.R."/>
            <person name="Philosof A."/>
            <person name="Cremiere A."/>
            <person name="Narayanan A."/>
            <person name="Barco R.A."/>
            <person name="Connon S.A."/>
            <person name="Amend J.P."/>
            <person name="Antoshechkin I.A."/>
            <person name="Orphan V.J."/>
        </authorList>
    </citation>
    <scope>NUCLEOTIDE SEQUENCE</scope>
    <source>
        <strain evidence="2">PR6</strain>
    </source>
</reference>
<accession>A0A9Y1FPL2</accession>